<dbReference type="CDD" id="cd01949">
    <property type="entry name" value="GGDEF"/>
    <property type="match status" value="1"/>
</dbReference>
<feature type="domain" description="GGDEF" evidence="2">
    <location>
        <begin position="119"/>
        <end position="233"/>
    </location>
</feature>
<dbReference type="Proteomes" id="UP000006362">
    <property type="component" value="Plasmid pTHEAM01"/>
</dbReference>
<dbReference type="PANTHER" id="PTHR45138">
    <property type="entry name" value="REGULATORY COMPONENTS OF SENSORY TRANSDUCTION SYSTEM"/>
    <property type="match status" value="1"/>
</dbReference>
<dbReference type="GO" id="GO:1902201">
    <property type="term" value="P:negative regulation of bacterial-type flagellum-dependent cell motility"/>
    <property type="evidence" value="ECO:0007669"/>
    <property type="project" value="TreeGrafter"/>
</dbReference>
<dbReference type="SMART" id="SM00267">
    <property type="entry name" value="GGDEF"/>
    <property type="match status" value="1"/>
</dbReference>
<dbReference type="EC" id="2.7.7.65" evidence="1"/>
<sequence length="233" mass="25961">MMKTATLESVLRGFEALLSIIEDGRSPTPEVYAEYYEKASGRCETVALAVIESFQAFGKLLEEVIEGECRLSQKLAELVGKRGLTFAVELFKDCLTGVWNRRALSYYFAKVVLPTLSERTWSLAFIDLNNFKKINDTYGHLEGDRVLREFAQLLSGAFSGKGELVCRYGGDEFVVVSPCSPKEMGRKLEELLAFSDFAVGVTAVSPGDSLSSVIDRADRAMYRSKKTRKVEYA</sequence>
<keyword evidence="4" id="KW-1185">Reference proteome</keyword>
<dbReference type="KEGG" id="tam:Theam_1745"/>
<dbReference type="Gene3D" id="3.30.70.270">
    <property type="match status" value="1"/>
</dbReference>
<accession>E8T6Y0</accession>
<dbReference type="GO" id="GO:0005886">
    <property type="term" value="C:plasma membrane"/>
    <property type="evidence" value="ECO:0007669"/>
    <property type="project" value="TreeGrafter"/>
</dbReference>
<proteinExistence type="predicted"/>
<dbReference type="PANTHER" id="PTHR45138:SF24">
    <property type="entry name" value="DIGUANYLATE CYCLASE DGCC-RELATED"/>
    <property type="match status" value="1"/>
</dbReference>
<dbReference type="eggNOG" id="COG2199">
    <property type="taxonomic scope" value="Bacteria"/>
</dbReference>
<evidence type="ECO:0000256" key="1">
    <source>
        <dbReference type="ARBA" id="ARBA00012528"/>
    </source>
</evidence>
<dbReference type="PROSITE" id="PS50887">
    <property type="entry name" value="GGDEF"/>
    <property type="match status" value="1"/>
</dbReference>
<dbReference type="AlphaFoldDB" id="E8T6Y0"/>
<keyword evidence="3" id="KW-0614">Plasmid</keyword>
<gene>
    <name evidence="3" type="ordered locus">Theam_1745</name>
</gene>
<dbReference type="InterPro" id="IPR043128">
    <property type="entry name" value="Rev_trsase/Diguanyl_cyclase"/>
</dbReference>
<dbReference type="NCBIfam" id="TIGR00254">
    <property type="entry name" value="GGDEF"/>
    <property type="match status" value="1"/>
</dbReference>
<dbReference type="InterPro" id="IPR029787">
    <property type="entry name" value="Nucleotide_cyclase"/>
</dbReference>
<evidence type="ECO:0000259" key="2">
    <source>
        <dbReference type="PROSITE" id="PS50887"/>
    </source>
</evidence>
<reference evidence="3" key="1">
    <citation type="submission" date="2011-01" db="EMBL/GenBank/DDBJ databases">
        <title>Complete sequence of plasmid of Thermovibrio ammonificans HB-1.</title>
        <authorList>
            <consortium name="US DOE Joint Genome Institute"/>
            <person name="Lucas S."/>
            <person name="Copeland A."/>
            <person name="Lapidus A."/>
            <person name="Cheng J.-F."/>
            <person name="Goodwin L."/>
            <person name="Pitluck S."/>
            <person name="Davenport K."/>
            <person name="Detter J.C."/>
            <person name="Han C."/>
            <person name="Tapia R."/>
            <person name="Land M."/>
            <person name="Hauser L."/>
            <person name="Kyrpides N."/>
            <person name="Ivanova N."/>
            <person name="Ovchinnikova G."/>
            <person name="Vetriani C."/>
            <person name="Woyke T."/>
        </authorList>
    </citation>
    <scope>NUCLEOTIDE SEQUENCE [LARGE SCALE GENOMIC DNA]</scope>
    <source>
        <strain evidence="3">HB-1</strain>
        <plasmid evidence="3">pTHEAM01</plasmid>
    </source>
</reference>
<protein>
    <recommendedName>
        <fullName evidence="1">diguanylate cyclase</fullName>
        <ecNumber evidence="1">2.7.7.65</ecNumber>
    </recommendedName>
</protein>
<geneLocation type="plasmid" evidence="3 4">
    <name>pTHEAM01</name>
</geneLocation>
<dbReference type="InterPro" id="IPR050469">
    <property type="entry name" value="Diguanylate_Cyclase"/>
</dbReference>
<dbReference type="EMBL" id="CP002445">
    <property type="protein sequence ID" value="ADU97701.1"/>
    <property type="molecule type" value="Genomic_DNA"/>
</dbReference>
<dbReference type="GO" id="GO:0052621">
    <property type="term" value="F:diguanylate cyclase activity"/>
    <property type="evidence" value="ECO:0007669"/>
    <property type="project" value="UniProtKB-EC"/>
</dbReference>
<evidence type="ECO:0000313" key="4">
    <source>
        <dbReference type="Proteomes" id="UP000006362"/>
    </source>
</evidence>
<dbReference type="Pfam" id="PF00990">
    <property type="entry name" value="GGDEF"/>
    <property type="match status" value="1"/>
</dbReference>
<dbReference type="OrthoDB" id="9759607at2"/>
<dbReference type="GO" id="GO:0043709">
    <property type="term" value="P:cell adhesion involved in single-species biofilm formation"/>
    <property type="evidence" value="ECO:0007669"/>
    <property type="project" value="TreeGrafter"/>
</dbReference>
<evidence type="ECO:0000313" key="3">
    <source>
        <dbReference type="EMBL" id="ADU97701.1"/>
    </source>
</evidence>
<organism evidence="3 4">
    <name type="scientific">Thermovibrio ammonificans (strain DSM 15698 / JCM 12110 / HB-1)</name>
    <dbReference type="NCBI Taxonomy" id="648996"/>
    <lineage>
        <taxon>Bacteria</taxon>
        <taxon>Pseudomonadati</taxon>
        <taxon>Aquificota</taxon>
        <taxon>Aquificia</taxon>
        <taxon>Desulfurobacteriales</taxon>
        <taxon>Desulfurobacteriaceae</taxon>
        <taxon>Thermovibrio</taxon>
    </lineage>
</organism>
<dbReference type="SUPFAM" id="SSF55073">
    <property type="entry name" value="Nucleotide cyclase"/>
    <property type="match status" value="1"/>
</dbReference>
<dbReference type="HOGENOM" id="CLU_1189444_0_0_0"/>
<dbReference type="InterPro" id="IPR000160">
    <property type="entry name" value="GGDEF_dom"/>
</dbReference>
<name>E8T6Y0_THEA1</name>